<evidence type="ECO:0000313" key="4">
    <source>
        <dbReference type="EMBL" id="UQC79836.1"/>
    </source>
</evidence>
<organism evidence="4 5">
    <name type="scientific">Colletotrichum lupini</name>
    <dbReference type="NCBI Taxonomy" id="145971"/>
    <lineage>
        <taxon>Eukaryota</taxon>
        <taxon>Fungi</taxon>
        <taxon>Dikarya</taxon>
        <taxon>Ascomycota</taxon>
        <taxon>Pezizomycotina</taxon>
        <taxon>Sordariomycetes</taxon>
        <taxon>Hypocreomycetidae</taxon>
        <taxon>Glomerellales</taxon>
        <taxon>Glomerellaceae</taxon>
        <taxon>Colletotrichum</taxon>
        <taxon>Colletotrichum acutatum species complex</taxon>
    </lineage>
</organism>
<dbReference type="KEGG" id="clup:CLUP02_05316"/>
<dbReference type="GO" id="GO:0005886">
    <property type="term" value="C:plasma membrane"/>
    <property type="evidence" value="ECO:0007669"/>
    <property type="project" value="TreeGrafter"/>
</dbReference>
<dbReference type="InterPro" id="IPR037505">
    <property type="entry name" value="pH-resp_palC"/>
</dbReference>
<dbReference type="SMART" id="SM01041">
    <property type="entry name" value="BRO1"/>
    <property type="match status" value="1"/>
</dbReference>
<dbReference type="InterPro" id="IPR038499">
    <property type="entry name" value="BRO1_sf"/>
</dbReference>
<dbReference type="RefSeq" id="XP_049141467.1">
    <property type="nucleotide sequence ID" value="XM_049284324.1"/>
</dbReference>
<dbReference type="GO" id="GO:0071467">
    <property type="term" value="P:cellular response to pH"/>
    <property type="evidence" value="ECO:0007669"/>
    <property type="project" value="InterPro"/>
</dbReference>
<accession>A0A9Q8WE45</accession>
<sequence>MASNNSDFGPLHRNRGMLVLNTEWTILDSHTHFSSYTILTSAGTQLLLNMPFPFVLPTTSAFSFSSSFSSDTHPSLPLSSSTYRGVVRDALKKHKRLPPSSQSSHVSTVIGALNGYIPYIIAIDSGLNPISQSGDWINLNTKVPPSIEWRPTLSENAVPGRERARVKVQSIDHEIAFTLSSLANSYTLVARAALHPLYVTTQATLDNQQRTASIQTATKYLLDAASIYDYIASRAERTQIPPPCSDVSPSTLRAMSSLALAEATLLAVLKDDPYPAIVAQDRNKNDREWMFKAPEIPKVRAHLFARLCLAAAEHAAQASSLCQAAGRGSSGINEGLLRYLEDLRRTCRAKACRFFGIDSEISGQVGTAIAWLQAGLQELGVESKHSAKGSGFSRFKKEWSEKREDRKVEKETTWGADGGKGEETRVIELLEGKWHKLNDTMNVQIVPPIGPLLAQMPSGREIHTLKPYQPPVLDRSILEAMRAPPERNDDYGDALSSDDEGKGYSVRERTVLVLSSESCQFFLNGFPLKFFRTALLVNRVSTRAQMNSVLLFIMSPSQRNQKRSVTCHLP</sequence>
<dbReference type="Proteomes" id="UP000830671">
    <property type="component" value="Chromosome 3"/>
</dbReference>
<name>A0A9Q8WE45_9PEZI</name>
<evidence type="ECO:0000256" key="2">
    <source>
        <dbReference type="ARBA" id="ARBA00022193"/>
    </source>
</evidence>
<dbReference type="Pfam" id="PF03097">
    <property type="entry name" value="BRO1"/>
    <property type="match status" value="1"/>
</dbReference>
<proteinExistence type="inferred from homology"/>
<dbReference type="PANTHER" id="PTHR40463">
    <property type="entry name" value="PH-RESPONSE REGULATOR PROTEIN PALC"/>
    <property type="match status" value="1"/>
</dbReference>
<keyword evidence="5" id="KW-1185">Reference proteome</keyword>
<dbReference type="InterPro" id="IPR004328">
    <property type="entry name" value="BRO1_dom"/>
</dbReference>
<dbReference type="PROSITE" id="PS51180">
    <property type="entry name" value="BRO1"/>
    <property type="match status" value="1"/>
</dbReference>
<dbReference type="GeneID" id="73339334"/>
<reference evidence="4" key="1">
    <citation type="journal article" date="2021" name="Mol. Plant Microbe Interact.">
        <title>Complete Genome Sequence of the Plant-Pathogenic Fungus Colletotrichum lupini.</title>
        <authorList>
            <person name="Baroncelli R."/>
            <person name="Pensec F."/>
            <person name="Da Lio D."/>
            <person name="Boufleur T."/>
            <person name="Vicente I."/>
            <person name="Sarrocco S."/>
            <person name="Picot A."/>
            <person name="Baraldi E."/>
            <person name="Sukno S."/>
            <person name="Thon M."/>
            <person name="Le Floch G."/>
        </authorList>
    </citation>
    <scope>NUCLEOTIDE SEQUENCE</scope>
    <source>
        <strain evidence="4">IMI 504893</strain>
    </source>
</reference>
<dbReference type="PANTHER" id="PTHR40463:SF1">
    <property type="entry name" value="PH-RESPONSE REGULATOR PROTEIN PALC"/>
    <property type="match status" value="1"/>
</dbReference>
<evidence type="ECO:0000259" key="3">
    <source>
        <dbReference type="PROSITE" id="PS51180"/>
    </source>
</evidence>
<dbReference type="AlphaFoldDB" id="A0A9Q8WE45"/>
<evidence type="ECO:0000313" key="5">
    <source>
        <dbReference type="Proteomes" id="UP000830671"/>
    </source>
</evidence>
<gene>
    <name evidence="4" type="ORF">CLUP02_05316</name>
</gene>
<feature type="domain" description="BRO1" evidence="3">
    <location>
        <begin position="50"/>
        <end position="325"/>
    </location>
</feature>
<protein>
    <recommendedName>
        <fullName evidence="2">pH-response regulator protein palC</fullName>
    </recommendedName>
</protein>
<dbReference type="FunFam" id="1.25.40.280:FF:000005">
    <property type="entry name" value="pH-response regulator protein palC"/>
    <property type="match status" value="1"/>
</dbReference>
<evidence type="ECO:0000256" key="1">
    <source>
        <dbReference type="ARBA" id="ARBA00010997"/>
    </source>
</evidence>
<dbReference type="EMBL" id="CP019475">
    <property type="protein sequence ID" value="UQC79836.1"/>
    <property type="molecule type" value="Genomic_DNA"/>
</dbReference>
<comment type="similarity">
    <text evidence="1">Belongs to the palC family.</text>
</comment>
<dbReference type="Gene3D" id="1.25.40.280">
    <property type="entry name" value="alix/aip1 like domains"/>
    <property type="match status" value="1"/>
</dbReference>
<dbReference type="CDD" id="cd09245">
    <property type="entry name" value="BRO1_UmRIM23-like"/>
    <property type="match status" value="1"/>
</dbReference>